<dbReference type="SUPFAM" id="SSF52172">
    <property type="entry name" value="CheY-like"/>
    <property type="match status" value="1"/>
</dbReference>
<feature type="domain" description="Response regulatory" evidence="4">
    <location>
        <begin position="3"/>
        <end position="120"/>
    </location>
</feature>
<evidence type="ECO:0000256" key="1">
    <source>
        <dbReference type="ARBA" id="ARBA00022490"/>
    </source>
</evidence>
<evidence type="ECO:0000256" key="2">
    <source>
        <dbReference type="ARBA" id="ARBA00023125"/>
    </source>
</evidence>
<comment type="caution">
    <text evidence="5">The sequence shown here is derived from an EMBL/GenBank/DDBJ whole genome shotgun (WGS) entry which is preliminary data.</text>
</comment>
<dbReference type="Gene3D" id="3.40.50.2300">
    <property type="match status" value="1"/>
</dbReference>
<dbReference type="InterPro" id="IPR011006">
    <property type="entry name" value="CheY-like_superfamily"/>
</dbReference>
<gene>
    <name evidence="5" type="ORF">UY72_C0065G0004</name>
</gene>
<dbReference type="EMBL" id="LCRD01000065">
    <property type="protein sequence ID" value="KKW28631.1"/>
    <property type="molecule type" value="Genomic_DNA"/>
</dbReference>
<keyword evidence="1" id="KW-0963">Cytoplasm</keyword>
<evidence type="ECO:0000256" key="3">
    <source>
        <dbReference type="PROSITE-ProRule" id="PRU00169"/>
    </source>
</evidence>
<feature type="modified residue" description="4-aspartylphosphate" evidence="3">
    <location>
        <position position="55"/>
    </location>
</feature>
<dbReference type="GO" id="GO:0003677">
    <property type="term" value="F:DNA binding"/>
    <property type="evidence" value="ECO:0007669"/>
    <property type="project" value="UniProtKB-KW"/>
</dbReference>
<proteinExistence type="predicted"/>
<organism evidence="5 6">
    <name type="scientific">Candidatus Uhrbacteria bacterium GW2011_GWD2_52_7</name>
    <dbReference type="NCBI Taxonomy" id="1618989"/>
    <lineage>
        <taxon>Bacteria</taxon>
        <taxon>Candidatus Uhriibacteriota</taxon>
    </lineage>
</organism>
<keyword evidence="3" id="KW-0597">Phosphoprotein</keyword>
<keyword evidence="2" id="KW-0238">DNA-binding</keyword>
<dbReference type="Pfam" id="PF00072">
    <property type="entry name" value="Response_reg"/>
    <property type="match status" value="1"/>
</dbReference>
<dbReference type="GO" id="GO:0000160">
    <property type="term" value="P:phosphorelay signal transduction system"/>
    <property type="evidence" value="ECO:0007669"/>
    <property type="project" value="InterPro"/>
</dbReference>
<dbReference type="InterPro" id="IPR051552">
    <property type="entry name" value="HptR"/>
</dbReference>
<dbReference type="AlphaFoldDB" id="A0A0G1XCG6"/>
<evidence type="ECO:0000313" key="6">
    <source>
        <dbReference type="Proteomes" id="UP000034846"/>
    </source>
</evidence>
<name>A0A0G1XCG6_9BACT</name>
<accession>A0A0G1XCG6</accession>
<dbReference type="SMART" id="SM00448">
    <property type="entry name" value="REC"/>
    <property type="match status" value="1"/>
</dbReference>
<evidence type="ECO:0000259" key="4">
    <source>
        <dbReference type="PROSITE" id="PS50110"/>
    </source>
</evidence>
<dbReference type="PANTHER" id="PTHR42713:SF3">
    <property type="entry name" value="TRANSCRIPTIONAL REGULATORY PROTEIN HPTR"/>
    <property type="match status" value="1"/>
</dbReference>
<protein>
    <submittedName>
        <fullName evidence="5">Two component transcriptional regulator, AraC family</fullName>
    </submittedName>
</protein>
<dbReference type="Proteomes" id="UP000034846">
    <property type="component" value="Unassembled WGS sequence"/>
</dbReference>
<dbReference type="PROSITE" id="PS50110">
    <property type="entry name" value="RESPONSE_REGULATORY"/>
    <property type="match status" value="1"/>
</dbReference>
<sequence>MYRLVIIDDELSARAGLKECFNWSEFGVEVVGEADNGINTLKLIGEVKPDIVLTDVKMPKMDGIQLSLELSRLYKNIKIVFISGYDEFEYLKSALKVEAVDYILKPVNMKEMHSVIKKVTSILDSNENQKRTIYHMHSKLIQKIPHVYNQARVFRRKQASGKT</sequence>
<dbReference type="PANTHER" id="PTHR42713">
    <property type="entry name" value="HISTIDINE KINASE-RELATED"/>
    <property type="match status" value="1"/>
</dbReference>
<dbReference type="InterPro" id="IPR001789">
    <property type="entry name" value="Sig_transdc_resp-reg_receiver"/>
</dbReference>
<reference evidence="5 6" key="1">
    <citation type="journal article" date="2015" name="Nature">
        <title>rRNA introns, odd ribosomes, and small enigmatic genomes across a large radiation of phyla.</title>
        <authorList>
            <person name="Brown C.T."/>
            <person name="Hug L.A."/>
            <person name="Thomas B.C."/>
            <person name="Sharon I."/>
            <person name="Castelle C.J."/>
            <person name="Singh A."/>
            <person name="Wilkins M.J."/>
            <person name="Williams K.H."/>
            <person name="Banfield J.F."/>
        </authorList>
    </citation>
    <scope>NUCLEOTIDE SEQUENCE [LARGE SCALE GENOMIC DNA]</scope>
</reference>
<dbReference type="CDD" id="cd17536">
    <property type="entry name" value="REC_YesN-like"/>
    <property type="match status" value="1"/>
</dbReference>
<evidence type="ECO:0000313" key="5">
    <source>
        <dbReference type="EMBL" id="KKW28631.1"/>
    </source>
</evidence>